<dbReference type="Pfam" id="PF02353">
    <property type="entry name" value="CMAS"/>
    <property type="match status" value="1"/>
</dbReference>
<dbReference type="PANTHER" id="PTHR43667:SF2">
    <property type="entry name" value="FATTY ACID C-METHYL TRANSFERASE"/>
    <property type="match status" value="1"/>
</dbReference>
<feature type="compositionally biased region" description="Basic and acidic residues" evidence="1">
    <location>
        <begin position="449"/>
        <end position="459"/>
    </location>
</feature>
<gene>
    <name evidence="2" type="ORF">KDA27_25420</name>
</gene>
<dbReference type="GO" id="GO:0008168">
    <property type="term" value="F:methyltransferase activity"/>
    <property type="evidence" value="ECO:0007669"/>
    <property type="project" value="UniProtKB-KW"/>
</dbReference>
<dbReference type="SUPFAM" id="SSF53335">
    <property type="entry name" value="S-adenosyl-L-methionine-dependent methyltransferases"/>
    <property type="match status" value="1"/>
</dbReference>
<comment type="caution">
    <text evidence="2">The sequence shown here is derived from an EMBL/GenBank/DDBJ whole genome shotgun (WGS) entry which is preliminary data.</text>
</comment>
<feature type="region of interest" description="Disordered" evidence="1">
    <location>
        <begin position="449"/>
        <end position="481"/>
    </location>
</feature>
<keyword evidence="2" id="KW-0489">Methyltransferase</keyword>
<protein>
    <submittedName>
        <fullName evidence="2">Class I SAM-dependent methyltransferase</fullName>
    </submittedName>
</protein>
<evidence type="ECO:0000313" key="3">
    <source>
        <dbReference type="Proteomes" id="UP000739538"/>
    </source>
</evidence>
<dbReference type="Proteomes" id="UP000739538">
    <property type="component" value="Unassembled WGS sequence"/>
</dbReference>
<dbReference type="CDD" id="cd02440">
    <property type="entry name" value="AdoMet_MTases"/>
    <property type="match status" value="1"/>
</dbReference>
<accession>A0A956NHP8</accession>
<name>A0A956NHP8_UNCEI</name>
<proteinExistence type="predicted"/>
<evidence type="ECO:0000256" key="1">
    <source>
        <dbReference type="SAM" id="MobiDB-lite"/>
    </source>
</evidence>
<keyword evidence="2" id="KW-0808">Transferase</keyword>
<dbReference type="AlphaFoldDB" id="A0A956NHP8"/>
<feature type="compositionally biased region" description="Low complexity" evidence="1">
    <location>
        <begin position="33"/>
        <end position="43"/>
    </location>
</feature>
<dbReference type="InterPro" id="IPR050723">
    <property type="entry name" value="CFA/CMAS"/>
</dbReference>
<evidence type="ECO:0000313" key="2">
    <source>
        <dbReference type="EMBL" id="MCA9759159.1"/>
    </source>
</evidence>
<feature type="region of interest" description="Disordered" evidence="1">
    <location>
        <begin position="19"/>
        <end position="47"/>
    </location>
</feature>
<dbReference type="GO" id="GO:0032259">
    <property type="term" value="P:methylation"/>
    <property type="evidence" value="ECO:0007669"/>
    <property type="project" value="UniProtKB-KW"/>
</dbReference>
<dbReference type="EMBL" id="JAGQHS010000274">
    <property type="protein sequence ID" value="MCA9759159.1"/>
    <property type="molecule type" value="Genomic_DNA"/>
</dbReference>
<dbReference type="Gene3D" id="3.40.50.150">
    <property type="entry name" value="Vaccinia Virus protein VP39"/>
    <property type="match status" value="1"/>
</dbReference>
<reference evidence="2" key="1">
    <citation type="submission" date="2020-04" db="EMBL/GenBank/DDBJ databases">
        <authorList>
            <person name="Zhang T."/>
        </authorList>
    </citation>
    <scope>NUCLEOTIDE SEQUENCE</scope>
    <source>
        <strain evidence="2">HKST-UBA02</strain>
    </source>
</reference>
<sequence>MTTSESAVLSRRVCGVGAAAKTGTEAEGRRVDPSPASPSSISSSRRDAQATATLSERLLRSAFFHTLSAIEYGELIVHEGATTRAFGTPGSGLRAEISVLDPDFYREVALHGSVGAGRAWFEGKWTSDDLVSVVRILARNDTALKRWSSGIGRVLTPAQRVFHLLRRNTRTGSRRNIEAHYDLSNDFFALFLDETMTYSAGIFSQPETSLREASVEKLDRICRVLELEASDHVLEIGTGWGSFAIHAARNYGCRVTTTTISKEQHALATARVHDAGLEDRVTVVLKDYRDLEGTFDKLVSIEMIEAVGHDFLDTYFRTCCERLSPGGRMCLQAITIRDDLHDQARRSLDFIKRYIFPGSDIPSVRSISTSVARATDFAIVDTFDLTEGYAHTLRAWRHNLAERANEVRALGFDDHFLSMWDFYFAYCEGGFLERRIQDYQFVLERRDADRSEDSLHDDATNQGTAVANRHRPAAPSAGASS</sequence>
<organism evidence="2 3">
    <name type="scientific">Eiseniibacteriota bacterium</name>
    <dbReference type="NCBI Taxonomy" id="2212470"/>
    <lineage>
        <taxon>Bacteria</taxon>
        <taxon>Candidatus Eiseniibacteriota</taxon>
    </lineage>
</organism>
<reference evidence="2" key="2">
    <citation type="journal article" date="2021" name="Microbiome">
        <title>Successional dynamics and alternative stable states in a saline activated sludge microbial community over 9 years.</title>
        <authorList>
            <person name="Wang Y."/>
            <person name="Ye J."/>
            <person name="Ju F."/>
            <person name="Liu L."/>
            <person name="Boyd J.A."/>
            <person name="Deng Y."/>
            <person name="Parks D.H."/>
            <person name="Jiang X."/>
            <person name="Yin X."/>
            <person name="Woodcroft B.J."/>
            <person name="Tyson G.W."/>
            <person name="Hugenholtz P."/>
            <person name="Polz M.F."/>
            <person name="Zhang T."/>
        </authorList>
    </citation>
    <scope>NUCLEOTIDE SEQUENCE</scope>
    <source>
        <strain evidence="2">HKST-UBA02</strain>
    </source>
</reference>
<dbReference type="PANTHER" id="PTHR43667">
    <property type="entry name" value="CYCLOPROPANE-FATTY-ACYL-PHOSPHOLIPID SYNTHASE"/>
    <property type="match status" value="1"/>
</dbReference>
<dbReference type="InterPro" id="IPR029063">
    <property type="entry name" value="SAM-dependent_MTases_sf"/>
</dbReference>